<organism evidence="1 2">
    <name type="scientific">Ephemerocybe angulata</name>
    <dbReference type="NCBI Taxonomy" id="980116"/>
    <lineage>
        <taxon>Eukaryota</taxon>
        <taxon>Fungi</taxon>
        <taxon>Dikarya</taxon>
        <taxon>Basidiomycota</taxon>
        <taxon>Agaricomycotina</taxon>
        <taxon>Agaricomycetes</taxon>
        <taxon>Agaricomycetidae</taxon>
        <taxon>Agaricales</taxon>
        <taxon>Agaricineae</taxon>
        <taxon>Psathyrellaceae</taxon>
        <taxon>Ephemerocybe</taxon>
    </lineage>
</organism>
<keyword evidence="2" id="KW-1185">Reference proteome</keyword>
<sequence>MGIGKYEHPLHAPGPRLRRGPVPLGVYSESASTLLSLQPSEQLAALVLLDASRRARDRARLVHLFSVPESTKVARPVIELGYQHACDECGTPLIVFAVTSRPTNDTRTSPCAHRYRYPPSSRSFERPAHCESPGFPSLAALVNLALPLEILHWTL</sequence>
<accession>A0A8H5F1Z9</accession>
<protein>
    <submittedName>
        <fullName evidence="1">Uncharacterized protein</fullName>
    </submittedName>
</protein>
<name>A0A8H5F1Z9_9AGAR</name>
<comment type="caution">
    <text evidence="1">The sequence shown here is derived from an EMBL/GenBank/DDBJ whole genome shotgun (WGS) entry which is preliminary data.</text>
</comment>
<evidence type="ECO:0000313" key="1">
    <source>
        <dbReference type="EMBL" id="KAF5320398.1"/>
    </source>
</evidence>
<gene>
    <name evidence="1" type="ORF">D9611_010757</name>
</gene>
<dbReference type="Proteomes" id="UP000541558">
    <property type="component" value="Unassembled WGS sequence"/>
</dbReference>
<evidence type="ECO:0000313" key="2">
    <source>
        <dbReference type="Proteomes" id="UP000541558"/>
    </source>
</evidence>
<reference evidence="1 2" key="1">
    <citation type="journal article" date="2020" name="ISME J.">
        <title>Uncovering the hidden diversity of litter-decomposition mechanisms in mushroom-forming fungi.</title>
        <authorList>
            <person name="Floudas D."/>
            <person name="Bentzer J."/>
            <person name="Ahren D."/>
            <person name="Johansson T."/>
            <person name="Persson P."/>
            <person name="Tunlid A."/>
        </authorList>
    </citation>
    <scope>NUCLEOTIDE SEQUENCE [LARGE SCALE GENOMIC DNA]</scope>
    <source>
        <strain evidence="1 2">CBS 175.51</strain>
    </source>
</reference>
<dbReference type="EMBL" id="JAACJK010000169">
    <property type="protein sequence ID" value="KAF5320398.1"/>
    <property type="molecule type" value="Genomic_DNA"/>
</dbReference>
<proteinExistence type="predicted"/>
<dbReference type="AlphaFoldDB" id="A0A8H5F1Z9"/>